<evidence type="ECO:0000313" key="1">
    <source>
        <dbReference type="EMBL" id="CDI06482.1"/>
    </source>
</evidence>
<gene>
    <name evidence="1" type="ORF">NITUZ_60009</name>
</gene>
<organism evidence="1 2">
    <name type="scientific">Candidatus Nitrosotenuis uzonensis</name>
    <dbReference type="NCBI Taxonomy" id="1407055"/>
    <lineage>
        <taxon>Archaea</taxon>
        <taxon>Nitrososphaerota</taxon>
        <taxon>Candidatus Nitrosotenuis</taxon>
    </lineage>
</organism>
<dbReference type="STRING" id="1407055.NITUZ_60009"/>
<protein>
    <submittedName>
        <fullName evidence="1">Uncharacterized protein</fullName>
    </submittedName>
</protein>
<comment type="caution">
    <text evidence="1">The sequence shown here is derived from an EMBL/GenBank/DDBJ whole genome shotgun (WGS) entry which is preliminary data.</text>
</comment>
<proteinExistence type="predicted"/>
<accession>V6AV95</accession>
<name>V6AV95_9ARCH</name>
<evidence type="ECO:0000313" key="2">
    <source>
        <dbReference type="Proteomes" id="UP000018159"/>
    </source>
</evidence>
<sequence length="34" mass="3837">MNVWIQVDMACRTGKIAVPLSVCIITTNVYDPQR</sequence>
<keyword evidence="2" id="KW-1185">Reference proteome</keyword>
<dbReference type="EMBL" id="CBTY010000011">
    <property type="protein sequence ID" value="CDI06482.1"/>
    <property type="molecule type" value="Genomic_DNA"/>
</dbReference>
<dbReference type="Proteomes" id="UP000018159">
    <property type="component" value="Unassembled WGS sequence"/>
</dbReference>
<reference evidence="1 2" key="1">
    <citation type="journal article" date="2013" name="PLoS ONE">
        <title>Enrichment and Genome Sequence of the Group I.1a Ammonia-Oxidizing Archaeon ?Ca. Nitrosotenuis uzonensis? Representing a Clade Globally.</title>
        <authorList>
            <person name="Lebedeva E.V."/>
            <person name="Hatzenpichler R."/>
            <person name="Pelletier E."/>
            <person name="Schuster N."/>
            <person name="Hauzmayer S."/>
            <person name="Bulaev A."/>
            <person name="Grigor'eva N.V."/>
            <person name="Galushko A."/>
            <person name="Schmid M."/>
            <person name="Palatinszky M."/>
            <person name="Le Paslier D."/>
            <person name="Daims H."/>
            <person name="Wagner M."/>
        </authorList>
    </citation>
    <scope>NUCLEOTIDE SEQUENCE [LARGE SCALE GENOMIC DNA]</scope>
    <source>
        <strain evidence="1 2">N4</strain>
    </source>
</reference>
<dbReference type="AlphaFoldDB" id="V6AV95"/>